<keyword evidence="2" id="KW-1185">Reference proteome</keyword>
<sequence length="83" mass="9150">MESSEGRLFVSRSSYGGDLPPETCASPHLRYLVCEQVLTRRYVAIATTGDAVSSITWFVSESSHDGTQTTTNHHRRVVVPPTL</sequence>
<reference evidence="1 2" key="1">
    <citation type="submission" date="2019-09" db="EMBL/GenBank/DDBJ databases">
        <title>Characterization of the phylogenetic diversity of two novel species belonging to the genus Bifidobacterium: Bifidobacterium cebidarum sp. nov. and Bifidobacterium leontopitheci sp. nov.</title>
        <authorList>
            <person name="Lugli G.A."/>
            <person name="Duranti S."/>
            <person name="Milani C."/>
            <person name="Turroni F."/>
            <person name="Ventura M."/>
        </authorList>
    </citation>
    <scope>NUCLEOTIDE SEQUENCE [LARGE SCALE GENOMIC DNA]</scope>
    <source>
        <strain evidence="1 2">DSM 100238</strain>
    </source>
</reference>
<dbReference type="AlphaFoldDB" id="A0A6A2WGH9"/>
<protein>
    <submittedName>
        <fullName evidence="1">Uncharacterized protein</fullName>
    </submittedName>
</protein>
<organism evidence="1 2">
    <name type="scientific">Bifidobacterium apri</name>
    <dbReference type="NCBI Taxonomy" id="1769423"/>
    <lineage>
        <taxon>Bacteria</taxon>
        <taxon>Bacillati</taxon>
        <taxon>Actinomycetota</taxon>
        <taxon>Actinomycetes</taxon>
        <taxon>Bifidobacteriales</taxon>
        <taxon>Bifidobacteriaceae</taxon>
        <taxon>Bifidobacterium</taxon>
    </lineage>
</organism>
<evidence type="ECO:0000313" key="2">
    <source>
        <dbReference type="Proteomes" id="UP000440041"/>
    </source>
</evidence>
<dbReference type="EMBL" id="WBSO01000001">
    <property type="protein sequence ID" value="KAB8301842.1"/>
    <property type="molecule type" value="Genomic_DNA"/>
</dbReference>
<gene>
    <name evidence="1" type="ORF">DSM100238_0161</name>
</gene>
<proteinExistence type="predicted"/>
<accession>A0A6A2WGH9</accession>
<name>A0A6A2WGH9_9BIFI</name>
<evidence type="ECO:0000313" key="1">
    <source>
        <dbReference type="EMBL" id="KAB8301842.1"/>
    </source>
</evidence>
<comment type="caution">
    <text evidence="1">The sequence shown here is derived from an EMBL/GenBank/DDBJ whole genome shotgun (WGS) entry which is preliminary data.</text>
</comment>
<dbReference type="Proteomes" id="UP000440041">
    <property type="component" value="Unassembled WGS sequence"/>
</dbReference>